<reference evidence="8 11" key="2">
    <citation type="submission" date="2018-01" db="EMBL/GenBank/DDBJ databases">
        <title>Complete genome sequence of Caulobacter flavus RHGG3.</title>
        <authorList>
            <person name="Yang E."/>
        </authorList>
    </citation>
    <scope>NUCLEOTIDE SEQUENCE [LARGE SCALE GENOMIC DNA]</scope>
    <source>
        <strain evidence="8 11">RHGG3</strain>
    </source>
</reference>
<comment type="pathway">
    <text evidence="2 7">Carbohydrate metabolism; pentose and glucuronate interconversion.</text>
</comment>
<dbReference type="PANTHER" id="PTHR30068">
    <property type="entry name" value="URONATE ISOMERASE"/>
    <property type="match status" value="1"/>
</dbReference>
<comment type="catalytic activity">
    <reaction evidence="1 7">
        <text>D-glucuronate = D-fructuronate</text>
        <dbReference type="Rhea" id="RHEA:13049"/>
        <dbReference type="ChEBI" id="CHEBI:58720"/>
        <dbReference type="ChEBI" id="CHEBI:59863"/>
        <dbReference type="EC" id="5.3.1.12"/>
    </reaction>
</comment>
<dbReference type="GO" id="GO:0008880">
    <property type="term" value="F:glucuronate isomerase activity"/>
    <property type="evidence" value="ECO:0007669"/>
    <property type="project" value="UniProtKB-UniRule"/>
</dbReference>
<evidence type="ECO:0000313" key="8">
    <source>
        <dbReference type="EMBL" id="AYV47077.1"/>
    </source>
</evidence>
<dbReference type="OrthoDB" id="9766564at2"/>
<name>A0A2N5CMR3_9CAUL</name>
<evidence type="ECO:0000256" key="7">
    <source>
        <dbReference type="HAMAP-Rule" id="MF_00675"/>
    </source>
</evidence>
<dbReference type="EMBL" id="CP026100">
    <property type="protein sequence ID" value="AYV47077.1"/>
    <property type="molecule type" value="Genomic_DNA"/>
</dbReference>
<dbReference type="Gene3D" id="1.10.2020.10">
    <property type="entry name" value="uronate isomerase, domain 2, chain A"/>
    <property type="match status" value="1"/>
</dbReference>
<dbReference type="GO" id="GO:0019698">
    <property type="term" value="P:D-galacturonate catabolic process"/>
    <property type="evidence" value="ECO:0007669"/>
    <property type="project" value="TreeGrafter"/>
</dbReference>
<dbReference type="Pfam" id="PF02614">
    <property type="entry name" value="UxaC"/>
    <property type="match status" value="1"/>
</dbReference>
<gene>
    <name evidence="7" type="primary">uxaC</name>
    <name evidence="8" type="ORF">C1707_12855</name>
    <name evidence="9" type="ORF">CFHF_22495</name>
</gene>
<dbReference type="RefSeq" id="WP_101715173.1">
    <property type="nucleotide sequence ID" value="NZ_CP026100.1"/>
</dbReference>
<dbReference type="KEGG" id="cfh:C1707_12855"/>
<evidence type="ECO:0000256" key="6">
    <source>
        <dbReference type="ARBA" id="ARBA00023235"/>
    </source>
</evidence>
<organism evidence="9 10">
    <name type="scientific">Caulobacter flavus</name>
    <dbReference type="NCBI Taxonomy" id="1679497"/>
    <lineage>
        <taxon>Bacteria</taxon>
        <taxon>Pseudomonadati</taxon>
        <taxon>Pseudomonadota</taxon>
        <taxon>Alphaproteobacteria</taxon>
        <taxon>Caulobacterales</taxon>
        <taxon>Caulobacteraceae</taxon>
        <taxon>Caulobacter</taxon>
    </lineage>
</organism>
<keyword evidence="11" id="KW-1185">Reference proteome</keyword>
<accession>A0A2N5CMR3</accession>
<keyword evidence="6 7" id="KW-0413">Isomerase</keyword>
<dbReference type="PANTHER" id="PTHR30068:SF4">
    <property type="entry name" value="URONATE ISOMERASE"/>
    <property type="match status" value="1"/>
</dbReference>
<dbReference type="SUPFAM" id="SSF51556">
    <property type="entry name" value="Metallo-dependent hydrolases"/>
    <property type="match status" value="1"/>
</dbReference>
<dbReference type="AlphaFoldDB" id="A0A2N5CMR3"/>
<protein>
    <recommendedName>
        <fullName evidence="5 7">Uronate isomerase</fullName>
        <ecNumber evidence="4 7">5.3.1.12</ecNumber>
    </recommendedName>
    <alternativeName>
        <fullName evidence="7">Glucuronate isomerase</fullName>
    </alternativeName>
    <alternativeName>
        <fullName evidence="7">Uronic isomerase</fullName>
    </alternativeName>
</protein>
<proteinExistence type="inferred from homology"/>
<evidence type="ECO:0000256" key="1">
    <source>
        <dbReference type="ARBA" id="ARBA00001165"/>
    </source>
</evidence>
<comment type="catalytic activity">
    <reaction evidence="7">
        <text>aldehydo-D-galacturonate = keto-D-tagaturonate</text>
        <dbReference type="Rhea" id="RHEA:27702"/>
        <dbReference type="ChEBI" id="CHEBI:12952"/>
        <dbReference type="ChEBI" id="CHEBI:17886"/>
    </reaction>
</comment>
<evidence type="ECO:0000313" key="10">
    <source>
        <dbReference type="Proteomes" id="UP000234483"/>
    </source>
</evidence>
<sequence length="484" mass="54431">MARPLILHDDRLFPADPTVRGIARELYSTVAALPIISPHGHTDPAWFATNEPFRDATDLLLAPDHYVFRMLYSQGVALDDLKVPRKSGVPATDPRAAWKLFAQNFHLFRGTPSWIWLNHVFSKVFGFTEFLGEDNADAYFDGINEALATDAFRPRALFDRFNIETLATTEGPHDPLKHHKAIRESGWGGHVITAYRPDAVIDFEDERGPRAFERFAEVSGQDVYSWKGYLEAHRIRRKAFIEAGATSSDHGHPTAATADLTDAESEALFADLVKGNVTPQKAELFRAQMLTEMAKMSLEDGLVMQIHPGSHRNHNVGLLETHGRDKGADIPVRTEYVEALKPLLTRLGNDPRLSIILFTLDETVYSRELAPLAGHYPTLKLGPSWWFHDSPEGMMRFREQVTETAGFYNTVGFNDDTRAFLSIPARHDVARRVDSAFLARMVSEHRMDLVEAQELIVDLTYNLPKKAYKLDQPRPLPAPALAAE</sequence>
<evidence type="ECO:0000313" key="9">
    <source>
        <dbReference type="EMBL" id="PLR07405.1"/>
    </source>
</evidence>
<dbReference type="UniPathway" id="UPA00246"/>
<evidence type="ECO:0000256" key="4">
    <source>
        <dbReference type="ARBA" id="ARBA00012546"/>
    </source>
</evidence>
<dbReference type="Gene3D" id="3.20.20.140">
    <property type="entry name" value="Metal-dependent hydrolases"/>
    <property type="match status" value="1"/>
</dbReference>
<evidence type="ECO:0000256" key="3">
    <source>
        <dbReference type="ARBA" id="ARBA00008397"/>
    </source>
</evidence>
<dbReference type="NCBIfam" id="NF002794">
    <property type="entry name" value="PRK02925.1"/>
    <property type="match status" value="1"/>
</dbReference>
<evidence type="ECO:0000256" key="5">
    <source>
        <dbReference type="ARBA" id="ARBA00020555"/>
    </source>
</evidence>
<dbReference type="GO" id="GO:0042840">
    <property type="term" value="P:D-glucuronate catabolic process"/>
    <property type="evidence" value="ECO:0007669"/>
    <property type="project" value="TreeGrafter"/>
</dbReference>
<dbReference type="EMBL" id="PJRQ01000045">
    <property type="protein sequence ID" value="PLR07405.1"/>
    <property type="molecule type" value="Genomic_DNA"/>
</dbReference>
<dbReference type="Proteomes" id="UP000281192">
    <property type="component" value="Chromosome"/>
</dbReference>
<dbReference type="Proteomes" id="UP000234483">
    <property type="component" value="Unassembled WGS sequence"/>
</dbReference>
<comment type="similarity">
    <text evidence="3 7">Belongs to the metallo-dependent hydrolases superfamily. Uronate isomerase family.</text>
</comment>
<dbReference type="InterPro" id="IPR003766">
    <property type="entry name" value="Uronate_isomerase"/>
</dbReference>
<evidence type="ECO:0000256" key="2">
    <source>
        <dbReference type="ARBA" id="ARBA00004892"/>
    </source>
</evidence>
<dbReference type="HAMAP" id="MF_00675">
    <property type="entry name" value="UxaC"/>
    <property type="match status" value="1"/>
</dbReference>
<dbReference type="EC" id="5.3.1.12" evidence="4 7"/>
<reference evidence="9 10" key="1">
    <citation type="submission" date="2017-12" db="EMBL/GenBank/DDBJ databases">
        <title>The genome sequence of Caulobacter flavus CGMCC1 15093.</title>
        <authorList>
            <person name="Gao J."/>
            <person name="Mao X."/>
            <person name="Sun J."/>
        </authorList>
    </citation>
    <scope>NUCLEOTIDE SEQUENCE [LARGE SCALE GENOMIC DNA]</scope>
    <source>
        <strain evidence="9 10">CGMCC1 15093</strain>
    </source>
</reference>
<dbReference type="InterPro" id="IPR032466">
    <property type="entry name" value="Metal_Hydrolase"/>
</dbReference>
<evidence type="ECO:0000313" key="11">
    <source>
        <dbReference type="Proteomes" id="UP000281192"/>
    </source>
</evidence>